<evidence type="ECO:0000256" key="2">
    <source>
        <dbReference type="ARBA" id="ARBA00022649"/>
    </source>
</evidence>
<dbReference type="AlphaFoldDB" id="A0A2R7Y1L4"/>
<dbReference type="Gene3D" id="4.10.1150.10">
    <property type="entry name" value="AF2212/PG0164-like"/>
    <property type="match status" value="1"/>
</dbReference>
<evidence type="ECO:0000313" key="4">
    <source>
        <dbReference type="EMBL" id="PUA31378.1"/>
    </source>
</evidence>
<dbReference type="Proteomes" id="UP000244093">
    <property type="component" value="Unassembled WGS sequence"/>
</dbReference>
<protein>
    <recommendedName>
        <fullName evidence="3">Antitoxin</fullName>
    </recommendedName>
</protein>
<evidence type="ECO:0000256" key="1">
    <source>
        <dbReference type="ARBA" id="ARBA00006615"/>
    </source>
</evidence>
<dbReference type="SUPFAM" id="SSF141694">
    <property type="entry name" value="AF2212/PG0164-like"/>
    <property type="match status" value="1"/>
</dbReference>
<dbReference type="EMBL" id="NBVN01000012">
    <property type="protein sequence ID" value="PUA31378.1"/>
    <property type="molecule type" value="Genomic_DNA"/>
</dbReference>
<evidence type="ECO:0000313" key="5">
    <source>
        <dbReference type="Proteomes" id="UP000244093"/>
    </source>
</evidence>
<name>A0A2R7Y1L4_9CREN</name>
<reference evidence="4 5" key="1">
    <citation type="journal article" date="2018" name="Syst. Appl. Microbiol.">
        <title>A new symbiotic nanoarchaeote (Candidatus Nanoclepta minutus) and its host (Zestosphaera tikiterensis gen. nov., sp. nov.) from a New Zealand hot spring.</title>
        <authorList>
            <person name="St John E."/>
            <person name="Liu Y."/>
            <person name="Podar M."/>
            <person name="Stott M.B."/>
            <person name="Meneghin J."/>
            <person name="Chen Z."/>
            <person name="Lagutin K."/>
            <person name="Mitchell K."/>
            <person name="Reysenbach A.L."/>
        </authorList>
    </citation>
    <scope>NUCLEOTIDE SEQUENCE [LARGE SCALE GENOMIC DNA]</scope>
    <source>
        <strain evidence="4">NZ3</strain>
    </source>
</reference>
<comment type="function">
    <text evidence="3">Antitoxin component of a type II toxin-antitoxin (TA) system.</text>
</comment>
<organism evidence="4 5">
    <name type="scientific">Zestosphaera tikiterensis</name>
    <dbReference type="NCBI Taxonomy" id="1973259"/>
    <lineage>
        <taxon>Archaea</taxon>
        <taxon>Thermoproteota</taxon>
        <taxon>Thermoprotei</taxon>
        <taxon>Desulfurococcales</taxon>
        <taxon>Desulfurococcaceae</taxon>
        <taxon>Zestosphaera</taxon>
    </lineage>
</organism>
<gene>
    <name evidence="4" type="ORF">B7O98_09390</name>
</gene>
<comment type="similarity">
    <text evidence="1 3">Belongs to the UPF0165 family.</text>
</comment>
<proteinExistence type="inferred from homology"/>
<sequence length="65" mass="7585">MSKVIRVRYENGALKPLEPVDLEEGEEVLIAIRRDIRKILKKYRGILGRSSIKELLEIEEEAHIQ</sequence>
<accession>A0A2R7Y1L4</accession>
<evidence type="ECO:0000256" key="3">
    <source>
        <dbReference type="RuleBase" id="RU368051"/>
    </source>
</evidence>
<keyword evidence="2 3" id="KW-1277">Toxin-antitoxin system</keyword>
<comment type="caution">
    <text evidence="4">The sequence shown here is derived from an EMBL/GenBank/DDBJ whole genome shotgun (WGS) entry which is preliminary data.</text>
</comment>
<dbReference type="InterPro" id="IPR024069">
    <property type="entry name" value="AF2212-like_dom_sf"/>
</dbReference>
<dbReference type="Pfam" id="PF01954">
    <property type="entry name" value="AF2212-like"/>
    <property type="match status" value="1"/>
</dbReference>
<dbReference type="InterPro" id="IPR008203">
    <property type="entry name" value="AF2212-like"/>
</dbReference>